<dbReference type="CDD" id="cd00171">
    <property type="entry name" value="Sec7"/>
    <property type="match status" value="1"/>
</dbReference>
<dbReference type="GO" id="GO:0032012">
    <property type="term" value="P:regulation of ARF protein signal transduction"/>
    <property type="evidence" value="ECO:0007669"/>
    <property type="project" value="InterPro"/>
</dbReference>
<dbReference type="PROSITE" id="PS50190">
    <property type="entry name" value="SEC7"/>
    <property type="match status" value="1"/>
</dbReference>
<dbReference type="Pfam" id="PF01369">
    <property type="entry name" value="Sec7"/>
    <property type="match status" value="1"/>
</dbReference>
<dbReference type="Pfam" id="PF12783">
    <property type="entry name" value="Sec7-like_HUS"/>
    <property type="match status" value="1"/>
</dbReference>
<evidence type="ECO:0000256" key="1">
    <source>
        <dbReference type="ARBA" id="ARBA00004496"/>
    </source>
</evidence>
<dbReference type="PANTHER" id="PTHR10663:SF375">
    <property type="entry name" value="LD29171P"/>
    <property type="match status" value="1"/>
</dbReference>
<organism evidence="4 5">
    <name type="scientific">Entamoeba invadens IP1</name>
    <dbReference type="NCBI Taxonomy" id="370355"/>
    <lineage>
        <taxon>Eukaryota</taxon>
        <taxon>Amoebozoa</taxon>
        <taxon>Evosea</taxon>
        <taxon>Archamoebae</taxon>
        <taxon>Mastigamoebida</taxon>
        <taxon>Entamoebidae</taxon>
        <taxon>Entamoeba</taxon>
    </lineage>
</organism>
<evidence type="ECO:0000259" key="3">
    <source>
        <dbReference type="PROSITE" id="PS50190"/>
    </source>
</evidence>
<evidence type="ECO:0000313" key="4">
    <source>
        <dbReference type="EMBL" id="ELP88197.1"/>
    </source>
</evidence>
<comment type="subcellular location">
    <subcellularLocation>
        <location evidence="1">Cytoplasm</location>
    </subcellularLocation>
</comment>
<keyword evidence="2" id="KW-0963">Cytoplasm</keyword>
<dbReference type="OMA" id="NEYMAIN"/>
<dbReference type="Gene3D" id="1.10.1000.11">
    <property type="entry name" value="Arf Nucleotide-binding Site Opener,domain 2"/>
    <property type="match status" value="1"/>
</dbReference>
<dbReference type="PANTHER" id="PTHR10663">
    <property type="entry name" value="GUANYL-NUCLEOTIDE EXCHANGE FACTOR"/>
    <property type="match status" value="1"/>
</dbReference>
<dbReference type="SUPFAM" id="SSF48371">
    <property type="entry name" value="ARM repeat"/>
    <property type="match status" value="2"/>
</dbReference>
<dbReference type="InterPro" id="IPR035999">
    <property type="entry name" value="Sec7_dom_sf"/>
</dbReference>
<dbReference type="InterPro" id="IPR032691">
    <property type="entry name" value="Mon2/Sec7/BIG1-like_HUS"/>
</dbReference>
<feature type="domain" description="SEC7" evidence="3">
    <location>
        <begin position="431"/>
        <end position="623"/>
    </location>
</feature>
<reference evidence="4 5" key="1">
    <citation type="submission" date="2012-10" db="EMBL/GenBank/DDBJ databases">
        <authorList>
            <person name="Zafar N."/>
            <person name="Inman J."/>
            <person name="Hall N."/>
            <person name="Lorenzi H."/>
            <person name="Caler E."/>
        </authorList>
    </citation>
    <scope>NUCLEOTIDE SEQUENCE [LARGE SCALE GENOMIC DNA]</scope>
    <source>
        <strain evidence="4 5">IP1</strain>
    </source>
</reference>
<proteinExistence type="predicted"/>
<dbReference type="SMART" id="SM00222">
    <property type="entry name" value="Sec7"/>
    <property type="match status" value="1"/>
</dbReference>
<evidence type="ECO:0000256" key="2">
    <source>
        <dbReference type="ARBA" id="ARBA00022490"/>
    </source>
</evidence>
<dbReference type="InterPro" id="IPR000904">
    <property type="entry name" value="Sec7_dom"/>
</dbReference>
<dbReference type="SUPFAM" id="SSF48425">
    <property type="entry name" value="Sec7 domain"/>
    <property type="match status" value="1"/>
</dbReference>
<dbReference type="KEGG" id="eiv:EIN_224400"/>
<dbReference type="VEuPathDB" id="AmoebaDB:EIN_224400"/>
<dbReference type="Proteomes" id="UP000014680">
    <property type="component" value="Unassembled WGS sequence"/>
</dbReference>
<dbReference type="InterPro" id="IPR015403">
    <property type="entry name" value="Mon2/Sec7/BIG1-like_HDS"/>
</dbReference>
<keyword evidence="5" id="KW-1185">Reference proteome</keyword>
<dbReference type="Gene3D" id="1.10.220.20">
    <property type="match status" value="1"/>
</dbReference>
<accession>A0A0A1U2B1</accession>
<name>A0A0A1U2B1_ENTIV</name>
<dbReference type="GO" id="GO:0005737">
    <property type="term" value="C:cytoplasm"/>
    <property type="evidence" value="ECO:0007669"/>
    <property type="project" value="UniProtKB-SubCell"/>
</dbReference>
<dbReference type="RefSeq" id="XP_004254968.1">
    <property type="nucleotide sequence ID" value="XM_004254920.1"/>
</dbReference>
<dbReference type="OrthoDB" id="18431at2759"/>
<dbReference type="InterPro" id="IPR016024">
    <property type="entry name" value="ARM-type_fold"/>
</dbReference>
<dbReference type="Pfam" id="PF09324">
    <property type="entry name" value="Sec7-like_HDS"/>
    <property type="match status" value="1"/>
</dbReference>
<protein>
    <submittedName>
        <fullName evidence="4">Guanyl-nucleotide exchange factor, putative</fullName>
    </submittedName>
</protein>
<sequence length="1452" mass="166360">MAQNNIFLVKAVQDILSCTQRKQVQVNEICEVIKKQIKEANYGDDLMKGKEQLISPLIEVIEESHKAKNYLMCCKVIDLIEKLLLYQSIKHVEITYKGQSVDVLVTLINVLSSLFRYNSLQTNLYVAKCMTTIVDKFSITLSTPFIIAIFKTIYDMYIITQPSDTNNGAYKMCIGRIVDIVVSKMNQKSEVNGEYLKGNIQQGTALLFCMSQYATENWTERTLNLGMYNNYVQTITNEAKAYVNMKSKRMVLPLIKSYLDNFPPELVVQDIITPKFVGDLTEPIIVNSLDSTESVLKMSIEILDISIAKYRKYMRNNLGLLFSKVVTVLLEGNSVQRQLIVLEFVKKLVKSGTTIIELFVNYDCEVSSPNVFEDIVRCVVKLLQTPELSALCMEVLSRLYMLMTTATEHWESDLHKLLKEEDPVVPESTINIIQLKQQKKIVTDGLAEFEKSPKKGIAFFIEKEMCTNTASSIVTFLHQLSGLDRKAFGDYLGGIDPLNQECLKELLKKLDFSKLSIDESMRIMFAAFVMGGESQVVGRVLTAFSERYSECNPGVFDNISVDEIYQIAMSIICLSTETHNPNAKVKAFDTYDKFRDVILSDRGFNIKMNEDPLKGIFERVVATPFTIAQKDDEPQKSTIIREQGVYNYEASHEVVREMHVFIYKNVCYEVMRFCFVTRDEKMMNRGVTLLQSALHLSAIFFLVDSLDYIIQLMRSLACIDQPQYIEERHLLVIRSLLSVAQNDGEFLSTGWIPFLRCLFEIERLRQIASGWGEQAIEISYEKTDTIYPIEYKFEEKKVKELKEGERPILPSGVITQIDASEINDIFCASGNLGHRGAKNFFSALCQIVLEQIDQRTPGLFAFQILVVVATSNKERDEVHWAPFWDSLSSLFRKCCMHPNELVAMGAVDCLKQLVSLFSTVKEENCENQKRALEPFVYVLADHQDERVKELVLAGIQMLVNNSNWISNMKSGWRILFECVRISAEEEKIRMCGFELLKKFYNEHIEEVNKEFTVFVNSLISFQKNGNASGEEYNREIVRMSGEILKGADEYIEGSEMESIENIQDVAETHMTPMYLQNLPKNAEVYLIKYLPLFTSLAASATGKYESVAEYAIKVITQELLQLSPELTEIVFYRSLYRCCVPEFPHENQRVLGCVYSACLQLPIKLTLPVVSFAFNVLLNHEKAWEETANFLKEFIVHKDFNEVANLYLDQEALYFKRVVEAIKGISSSTVGKNQRVKPNNVIPCEKCGAKNVVYFMYRCAGCFQHYYCEKCCVNAHTLECIRHWKKWRIIQNGLSTIASKGLIQYISAVEDLPITERMLKQLESLQDNLFDTMEKLPLESIAENYEIVVKAIVTKHVDGLEILHDISLDYLKKVFTKRIQYYSANSFMRCNSKELLLYVLDQFVKVENKDFLEMVQFAHSSILKLIASDDLDVRMKVIDILSKTAQLVPIKL</sequence>
<dbReference type="GeneID" id="14887053"/>
<evidence type="ECO:0000313" key="5">
    <source>
        <dbReference type="Proteomes" id="UP000014680"/>
    </source>
</evidence>
<gene>
    <name evidence="4" type="ORF">EIN_224400</name>
</gene>
<dbReference type="InterPro" id="IPR023394">
    <property type="entry name" value="Sec7_C_sf"/>
</dbReference>
<dbReference type="EMBL" id="KB206756">
    <property type="protein sequence ID" value="ELP88197.1"/>
    <property type="molecule type" value="Genomic_DNA"/>
</dbReference>
<dbReference type="GO" id="GO:0005085">
    <property type="term" value="F:guanyl-nucleotide exchange factor activity"/>
    <property type="evidence" value="ECO:0007669"/>
    <property type="project" value="InterPro"/>
</dbReference>